<dbReference type="OrthoDB" id="9794876at2"/>
<evidence type="ECO:0000256" key="2">
    <source>
        <dbReference type="HAMAP-Rule" id="MF_00048"/>
    </source>
</evidence>
<dbReference type="GO" id="GO:0003676">
    <property type="term" value="F:nucleic acid binding"/>
    <property type="evidence" value="ECO:0007669"/>
    <property type="project" value="InterPro"/>
</dbReference>
<accession>F1T549</accession>
<dbReference type="InterPro" id="IPR011335">
    <property type="entry name" value="Restrct_endonuc-II-like"/>
</dbReference>
<dbReference type="AlphaFoldDB" id="F1T549"/>
<dbReference type="eggNOG" id="COG0792">
    <property type="taxonomic scope" value="Bacteria"/>
</dbReference>
<comment type="similarity">
    <text evidence="1 2">Belongs to the UPF0102 family.</text>
</comment>
<evidence type="ECO:0000313" key="5">
    <source>
        <dbReference type="Proteomes" id="UP000005947"/>
    </source>
</evidence>
<evidence type="ECO:0000256" key="1">
    <source>
        <dbReference type="ARBA" id="ARBA00006738"/>
    </source>
</evidence>
<gene>
    <name evidence="4" type="ORF">HMPREF0091_10762</name>
</gene>
<proteinExistence type="inferred from homology"/>
<organism evidence="4 5">
    <name type="scientific">Fannyhessea vaginae DSM 15829</name>
    <dbReference type="NCBI Taxonomy" id="525256"/>
    <lineage>
        <taxon>Bacteria</taxon>
        <taxon>Bacillati</taxon>
        <taxon>Actinomycetota</taxon>
        <taxon>Coriobacteriia</taxon>
        <taxon>Coriobacteriales</taxon>
        <taxon>Atopobiaceae</taxon>
        <taxon>Fannyhessea</taxon>
    </lineage>
</organism>
<dbReference type="SUPFAM" id="SSF52980">
    <property type="entry name" value="Restriction endonuclease-like"/>
    <property type="match status" value="1"/>
</dbReference>
<protein>
    <recommendedName>
        <fullName evidence="2">UPF0102 protein HMPREF0091_10762</fullName>
    </recommendedName>
</protein>
<sequence>MKEHFESRIASADPIESCAPHKKKTTKRNKRQTKEKTNESVDTPRKSAVNTLNSKELGALGENLACCFLERQDFEILDRNWKCADGEVDIIASKGDETVFVEVKTRLQNKSGELFPEIAVDKQKQSRYIALARSYNTAYPMCENIRFDVIALAILDDSHAQLRHIQSAFEWDGLYE</sequence>
<evidence type="ECO:0000256" key="3">
    <source>
        <dbReference type="SAM" id="MobiDB-lite"/>
    </source>
</evidence>
<evidence type="ECO:0000313" key="4">
    <source>
        <dbReference type="EMBL" id="EGF23815.1"/>
    </source>
</evidence>
<dbReference type="InterPro" id="IPR011856">
    <property type="entry name" value="tRNA_endonuc-like_dom_sf"/>
</dbReference>
<dbReference type="Proteomes" id="UP000005947">
    <property type="component" value="Unassembled WGS sequence"/>
</dbReference>
<dbReference type="CDD" id="cd20736">
    <property type="entry name" value="PoNe_Nuclease"/>
    <property type="match status" value="1"/>
</dbReference>
<dbReference type="RefSeq" id="WP_006302944.1">
    <property type="nucleotide sequence ID" value="NZ_ACGK02000001.1"/>
</dbReference>
<dbReference type="Pfam" id="PF02021">
    <property type="entry name" value="UPF0102"/>
    <property type="match status" value="1"/>
</dbReference>
<dbReference type="InterPro" id="IPR003509">
    <property type="entry name" value="UPF0102_YraN-like"/>
</dbReference>
<reference evidence="4 5" key="1">
    <citation type="submission" date="2011-02" db="EMBL/GenBank/DDBJ databases">
        <authorList>
            <person name="Muzny D."/>
            <person name="Qin X."/>
            <person name="Buhay C."/>
            <person name="Dugan-Rocha S."/>
            <person name="Ding Y."/>
            <person name="Chen G."/>
            <person name="Hawes A."/>
            <person name="Holder M."/>
            <person name="Jhangiani S."/>
            <person name="Johnson A."/>
            <person name="Khan Z."/>
            <person name="Li Z."/>
            <person name="Liu W."/>
            <person name="Liu X."/>
            <person name="Perez L."/>
            <person name="Shen H."/>
            <person name="Wang Q."/>
            <person name="Watt J."/>
            <person name="Xi L."/>
            <person name="Xin Y."/>
            <person name="Zhou J."/>
            <person name="Deng J."/>
            <person name="Jiang H."/>
            <person name="Liu Y."/>
            <person name="Qu J."/>
            <person name="Song X.-Z."/>
            <person name="Zhang L."/>
            <person name="Villasana D."/>
            <person name="Johnson A."/>
            <person name="Liu J."/>
            <person name="Liyanage D."/>
            <person name="Lorensuhewa L."/>
            <person name="Robinson T."/>
            <person name="Song A."/>
            <person name="Song B.-B."/>
            <person name="Dinh H."/>
            <person name="Thornton R."/>
            <person name="Coyle M."/>
            <person name="Francisco L."/>
            <person name="Jackson L."/>
            <person name="Javaid M."/>
            <person name="Korchina V."/>
            <person name="Kovar C."/>
            <person name="Mata R."/>
            <person name="Mathew T."/>
            <person name="Ngo R."/>
            <person name="Nguyen L."/>
            <person name="Nguyen N."/>
            <person name="Okwuonu G."/>
            <person name="Ongeri F."/>
            <person name="Pham C."/>
            <person name="Simmons D."/>
            <person name="Wilczek-Boney K."/>
            <person name="Hale W."/>
            <person name="Jakkamsetti A."/>
            <person name="Pham P."/>
            <person name="Ruth R."/>
            <person name="San Lucas F."/>
            <person name="Warren J."/>
            <person name="Zhang J."/>
            <person name="Zhao Z."/>
            <person name="Zhou C."/>
            <person name="Zhu D."/>
            <person name="Lee S."/>
            <person name="Bess C."/>
            <person name="Blankenburg K."/>
            <person name="Forbes L."/>
            <person name="Fu Q."/>
            <person name="Gubbala S."/>
            <person name="Hirani K."/>
            <person name="Jayaseelan J.C."/>
            <person name="Lara F."/>
            <person name="Munidasa M."/>
            <person name="Palculict T."/>
            <person name="Patil S."/>
            <person name="Pu L.-L."/>
            <person name="Saada N."/>
            <person name="Tang L."/>
            <person name="Weissenberger G."/>
            <person name="Zhu Y."/>
            <person name="Hemphill L."/>
            <person name="Shang Y."/>
            <person name="Youmans B."/>
            <person name="Ayvaz T."/>
            <person name="Ross M."/>
            <person name="Santibanez J."/>
            <person name="Aqrawi P."/>
            <person name="Gross S."/>
            <person name="Joshi V."/>
            <person name="Fowler G."/>
            <person name="Nazareth L."/>
            <person name="Reid J."/>
            <person name="Worley K."/>
            <person name="Petrosino J."/>
            <person name="Highlander S."/>
            <person name="Gibbs R."/>
        </authorList>
    </citation>
    <scope>NUCLEOTIDE SEQUENCE [LARGE SCALE GENOMIC DNA]</scope>
    <source>
        <strain evidence="4 5">DSM 15829</strain>
    </source>
</reference>
<dbReference type="PANTHER" id="PTHR34039:SF1">
    <property type="entry name" value="UPF0102 PROTEIN YRAN"/>
    <property type="match status" value="1"/>
</dbReference>
<dbReference type="Gene3D" id="3.40.1350.10">
    <property type="match status" value="1"/>
</dbReference>
<feature type="compositionally biased region" description="Basic residues" evidence="3">
    <location>
        <begin position="20"/>
        <end position="31"/>
    </location>
</feature>
<feature type="compositionally biased region" description="Basic and acidic residues" evidence="3">
    <location>
        <begin position="32"/>
        <end position="45"/>
    </location>
</feature>
<dbReference type="EMBL" id="ACGK02000001">
    <property type="protein sequence ID" value="EGF23815.1"/>
    <property type="molecule type" value="Genomic_DNA"/>
</dbReference>
<comment type="caution">
    <text evidence="4">The sequence shown here is derived from an EMBL/GenBank/DDBJ whole genome shotgun (WGS) entry which is preliminary data.</text>
</comment>
<dbReference type="HAMAP" id="MF_00048">
    <property type="entry name" value="UPF0102"/>
    <property type="match status" value="1"/>
</dbReference>
<name>F1T549_9ACTN</name>
<feature type="region of interest" description="Disordered" evidence="3">
    <location>
        <begin position="1"/>
        <end position="48"/>
    </location>
</feature>
<keyword evidence="5" id="KW-1185">Reference proteome</keyword>
<dbReference type="PANTHER" id="PTHR34039">
    <property type="entry name" value="UPF0102 PROTEIN YRAN"/>
    <property type="match status" value="1"/>
</dbReference>
<dbReference type="GeneID" id="93210366"/>